<dbReference type="EC" id="5.3.1.23" evidence="6"/>
<organism evidence="7">
    <name type="scientific">Magallana gigas</name>
    <name type="common">Pacific oyster</name>
    <name type="synonym">Crassostrea gigas</name>
    <dbReference type="NCBI Taxonomy" id="29159"/>
    <lineage>
        <taxon>Eukaryota</taxon>
        <taxon>Metazoa</taxon>
        <taxon>Spiralia</taxon>
        <taxon>Lophotrochozoa</taxon>
        <taxon>Mollusca</taxon>
        <taxon>Bivalvia</taxon>
        <taxon>Autobranchia</taxon>
        <taxon>Pteriomorphia</taxon>
        <taxon>Ostreida</taxon>
        <taxon>Ostreoidea</taxon>
        <taxon>Ostreidae</taxon>
        <taxon>Magallana</taxon>
    </lineage>
</organism>
<dbReference type="FunCoup" id="K1S0I4">
    <property type="interactions" value="1326"/>
</dbReference>
<dbReference type="InterPro" id="IPR042529">
    <property type="entry name" value="IF_2B-like_C"/>
</dbReference>
<dbReference type="CDD" id="cd00037">
    <property type="entry name" value="CLECT"/>
    <property type="match status" value="1"/>
</dbReference>
<comment type="function">
    <text evidence="6">Catalyzes the interconversion of methylthioribose-1-phosphate (MTR-1-P) into methylthioribulose-1-phosphate (MTRu-1-P).</text>
</comment>
<comment type="catalytic activity">
    <reaction evidence="6">
        <text>5-(methylsulfanyl)-alpha-D-ribose 1-phosphate = 5-(methylsulfanyl)-D-ribulose 1-phosphate</text>
        <dbReference type="Rhea" id="RHEA:19989"/>
        <dbReference type="ChEBI" id="CHEBI:58533"/>
        <dbReference type="ChEBI" id="CHEBI:58548"/>
        <dbReference type="EC" id="5.3.1.23"/>
    </reaction>
</comment>
<dbReference type="GO" id="GO:0019509">
    <property type="term" value="P:L-methionine salvage from methylthioadenosine"/>
    <property type="evidence" value="ECO:0007669"/>
    <property type="project" value="UniProtKB-UniRule"/>
</dbReference>
<dbReference type="NCBIfam" id="TIGR00524">
    <property type="entry name" value="eIF-2B_rel"/>
    <property type="match status" value="1"/>
</dbReference>
<dbReference type="GO" id="GO:0005634">
    <property type="term" value="C:nucleus"/>
    <property type="evidence" value="ECO:0007669"/>
    <property type="project" value="UniProtKB-SubCell"/>
</dbReference>
<dbReference type="Gene3D" id="1.20.120.420">
    <property type="entry name" value="translation initiation factor eif-2b, domain 1"/>
    <property type="match status" value="1"/>
</dbReference>
<dbReference type="InterPro" id="IPR011559">
    <property type="entry name" value="Initiation_fac_2B_a/b/d"/>
</dbReference>
<dbReference type="InterPro" id="IPR016187">
    <property type="entry name" value="CTDL_fold"/>
</dbReference>
<comment type="subcellular location">
    <subcellularLocation>
        <location evidence="6">Cytoplasm</location>
    </subcellularLocation>
    <subcellularLocation>
        <location evidence="6">Nucleus</location>
    </subcellularLocation>
</comment>
<evidence type="ECO:0000256" key="2">
    <source>
        <dbReference type="ARBA" id="ARBA00022605"/>
    </source>
</evidence>
<dbReference type="FunFam" id="1.20.120.420:FF:000003">
    <property type="entry name" value="Methylthioribose-1-phosphate isomerase"/>
    <property type="match status" value="1"/>
</dbReference>
<keyword evidence="5 6" id="KW-0539">Nucleus</keyword>
<dbReference type="HOGENOM" id="CLU_415189_0_0_1"/>
<accession>K1S0I4</accession>
<protein>
    <recommendedName>
        <fullName evidence="6">Methylthioribose-1-phosphate isomerase</fullName>
        <shortName evidence="6">M1Pi</shortName>
        <shortName evidence="6">MTR-1-P isomerase</shortName>
        <ecNumber evidence="6">5.3.1.23</ecNumber>
    </recommendedName>
    <alternativeName>
        <fullName evidence="6">S-methyl-5-thioribose-1-phosphate isomerase</fullName>
    </alternativeName>
    <alternativeName>
        <fullName evidence="6">Translation initiation factor eIF-2B subunit alpha/beta/delta-like protein</fullName>
    </alternativeName>
</protein>
<dbReference type="InterPro" id="IPR000649">
    <property type="entry name" value="IF-2B-related"/>
</dbReference>
<dbReference type="Gene3D" id="3.40.50.10470">
    <property type="entry name" value="Translation initiation factor eif-2b, domain 2"/>
    <property type="match status" value="1"/>
</dbReference>
<dbReference type="Pfam" id="PF01008">
    <property type="entry name" value="IF-2B"/>
    <property type="match status" value="1"/>
</dbReference>
<dbReference type="InParanoid" id="K1S0I4"/>
<dbReference type="SMART" id="SM00034">
    <property type="entry name" value="CLECT"/>
    <property type="match status" value="1"/>
</dbReference>
<proteinExistence type="inferred from homology"/>
<dbReference type="GO" id="GO:0005737">
    <property type="term" value="C:cytoplasm"/>
    <property type="evidence" value="ECO:0007669"/>
    <property type="project" value="UniProtKB-SubCell"/>
</dbReference>
<reference evidence="7" key="1">
    <citation type="journal article" date="2012" name="Nature">
        <title>The oyster genome reveals stress adaptation and complexity of shell formation.</title>
        <authorList>
            <person name="Zhang G."/>
            <person name="Fang X."/>
            <person name="Guo X."/>
            <person name="Li L."/>
            <person name="Luo R."/>
            <person name="Xu F."/>
            <person name="Yang P."/>
            <person name="Zhang L."/>
            <person name="Wang X."/>
            <person name="Qi H."/>
            <person name="Xiong Z."/>
            <person name="Que H."/>
            <person name="Xie Y."/>
            <person name="Holland P.W."/>
            <person name="Paps J."/>
            <person name="Zhu Y."/>
            <person name="Wu F."/>
            <person name="Chen Y."/>
            <person name="Wang J."/>
            <person name="Peng C."/>
            <person name="Meng J."/>
            <person name="Yang L."/>
            <person name="Liu J."/>
            <person name="Wen B."/>
            <person name="Zhang N."/>
            <person name="Huang Z."/>
            <person name="Zhu Q."/>
            <person name="Feng Y."/>
            <person name="Mount A."/>
            <person name="Hedgecock D."/>
            <person name="Xu Z."/>
            <person name="Liu Y."/>
            <person name="Domazet-Loso T."/>
            <person name="Du Y."/>
            <person name="Sun X."/>
            <person name="Zhang S."/>
            <person name="Liu B."/>
            <person name="Cheng P."/>
            <person name="Jiang X."/>
            <person name="Li J."/>
            <person name="Fan D."/>
            <person name="Wang W."/>
            <person name="Fu W."/>
            <person name="Wang T."/>
            <person name="Wang B."/>
            <person name="Zhang J."/>
            <person name="Peng Z."/>
            <person name="Li Y."/>
            <person name="Li N."/>
            <person name="Wang J."/>
            <person name="Chen M."/>
            <person name="He Y."/>
            <person name="Tan F."/>
            <person name="Song X."/>
            <person name="Zheng Q."/>
            <person name="Huang R."/>
            <person name="Yang H."/>
            <person name="Du X."/>
            <person name="Chen L."/>
            <person name="Yang M."/>
            <person name="Gaffney P.M."/>
            <person name="Wang S."/>
            <person name="Luo L."/>
            <person name="She Z."/>
            <person name="Ming Y."/>
            <person name="Huang W."/>
            <person name="Zhang S."/>
            <person name="Huang B."/>
            <person name="Zhang Y."/>
            <person name="Qu T."/>
            <person name="Ni P."/>
            <person name="Miao G."/>
            <person name="Wang J."/>
            <person name="Wang Q."/>
            <person name="Steinberg C.E."/>
            <person name="Wang H."/>
            <person name="Li N."/>
            <person name="Qian L."/>
            <person name="Zhang G."/>
            <person name="Li Y."/>
            <person name="Yang H."/>
            <person name="Liu X."/>
            <person name="Wang J."/>
            <person name="Yin Y."/>
            <person name="Wang J."/>
        </authorList>
    </citation>
    <scope>NUCLEOTIDE SEQUENCE [LARGE SCALE GENOMIC DNA]</scope>
    <source>
        <strain evidence="7">05x7-T-G4-1.051#20</strain>
    </source>
</reference>
<dbReference type="NCBIfam" id="NF004326">
    <property type="entry name" value="PRK05720.1"/>
    <property type="match status" value="1"/>
</dbReference>
<dbReference type="InterPro" id="IPR001304">
    <property type="entry name" value="C-type_lectin-like"/>
</dbReference>
<keyword evidence="3 6" id="KW-0486">Methionine biosynthesis</keyword>
<dbReference type="InterPro" id="IPR005251">
    <property type="entry name" value="IF-M1Pi"/>
</dbReference>
<dbReference type="PROSITE" id="PS50041">
    <property type="entry name" value="C_TYPE_LECTIN_2"/>
    <property type="match status" value="1"/>
</dbReference>
<dbReference type="Gene3D" id="3.10.100.10">
    <property type="entry name" value="Mannose-Binding Protein A, subunit A"/>
    <property type="match status" value="1"/>
</dbReference>
<dbReference type="GO" id="GO:0046523">
    <property type="term" value="F:S-methyl-5-thioribose-1-phosphate isomerase activity"/>
    <property type="evidence" value="ECO:0007669"/>
    <property type="project" value="UniProtKB-UniRule"/>
</dbReference>
<dbReference type="InterPro" id="IPR027363">
    <property type="entry name" value="M1Pi_N"/>
</dbReference>
<evidence type="ECO:0000256" key="6">
    <source>
        <dbReference type="HAMAP-Rule" id="MF_03119"/>
    </source>
</evidence>
<dbReference type="UniPathway" id="UPA00904">
    <property type="reaction ID" value="UER00874"/>
</dbReference>
<gene>
    <name evidence="7" type="ORF">CGI_10021262</name>
</gene>
<evidence type="ECO:0000256" key="3">
    <source>
        <dbReference type="ARBA" id="ARBA00023167"/>
    </source>
</evidence>
<feature type="active site" description="Proton donor" evidence="6">
    <location>
        <position position="245"/>
    </location>
</feature>
<dbReference type="EMBL" id="JH818314">
    <property type="protein sequence ID" value="EKC40771.1"/>
    <property type="molecule type" value="Genomic_DNA"/>
</dbReference>
<dbReference type="InterPro" id="IPR037171">
    <property type="entry name" value="NagB/RpiA_transferase-like"/>
</dbReference>
<keyword evidence="2 6" id="KW-0028">Amino-acid biosynthesis</keyword>
<dbReference type="InterPro" id="IPR016186">
    <property type="entry name" value="C-type_lectin-like/link_sf"/>
</dbReference>
<dbReference type="HAMAP" id="MF_01678">
    <property type="entry name" value="Salvage_MtnA"/>
    <property type="match status" value="1"/>
</dbReference>
<keyword evidence="1 6" id="KW-0963">Cytoplasm</keyword>
<dbReference type="NCBIfam" id="TIGR00512">
    <property type="entry name" value="salvage_mtnA"/>
    <property type="match status" value="1"/>
</dbReference>
<comment type="similarity">
    <text evidence="6">Belongs to the eIF-2B alpha/beta/delta subunits family. MtnA subfamily.</text>
</comment>
<evidence type="ECO:0000256" key="4">
    <source>
        <dbReference type="ARBA" id="ARBA00023235"/>
    </source>
</evidence>
<dbReference type="PANTHER" id="PTHR43475">
    <property type="entry name" value="METHYLTHIORIBOSE-1-PHOSPHATE ISOMERASE"/>
    <property type="match status" value="1"/>
</dbReference>
<feature type="site" description="Transition state stabilizer" evidence="6">
    <location>
        <position position="165"/>
    </location>
</feature>
<evidence type="ECO:0000256" key="1">
    <source>
        <dbReference type="ARBA" id="ARBA00022490"/>
    </source>
</evidence>
<dbReference type="SUPFAM" id="SSF56436">
    <property type="entry name" value="C-type lectin-like"/>
    <property type="match status" value="1"/>
</dbReference>
<evidence type="ECO:0000313" key="7">
    <source>
        <dbReference type="EMBL" id="EKC40771.1"/>
    </source>
</evidence>
<dbReference type="SUPFAM" id="SSF100950">
    <property type="entry name" value="NagB/RpiA/CoA transferase-like"/>
    <property type="match status" value="1"/>
</dbReference>
<dbReference type="FunFam" id="3.40.50.10470:FF:000003">
    <property type="entry name" value="Methylthioribose-1-phosphate isomerase"/>
    <property type="match status" value="1"/>
</dbReference>
<dbReference type="PANTHER" id="PTHR43475:SF1">
    <property type="entry name" value="METHYLTHIORIBOSE-1-PHOSPHATE ISOMERASE"/>
    <property type="match status" value="1"/>
</dbReference>
<sequence length="661" mass="74068">MTLEAIKYENDTLEILDQLLLPGEHKYIPISSVEDGWKAIKLMQVRGAPAIAIVGCLSLAVELKKTSFSSKEELSKFIEEKLNYLVTSRPTAVNMGKAAKKFIQKSESLTTNSKFTLQDMLKRIVTAIEEMLPNDISVNKTLSKYGADHILQLFNDEPVDILTHCNTGSLATAGYGTALGVIRTLHERKKLLHVYCTETRPYNQGARLTAYEHVYEKMPATLICDSMVSTLMDRRGVSAVIVGADRVVVNGDTANKIGTYQLAIAAKHHDIPFYVACPTTTFDPHLETGKDIHIEERPHEEMTHFNGVSVAAPGINCWNPAFDVTPASLITGGIVTEFGVFKPSELAEKLVPIVMSLHLEDPDHVNTGPDPSLSIVEELPLTRHQHRAPTPKYGSVSKDPKIDRCKSGLDLKTMWVEIGLILVEILTACADGLTMEGCENGWTFHKHLCYQLNSDPYGTLTHGEAIAVCMAKGADLTSVWGKKERDFIAQELLSTSKEESAWIGLRQDYRGNKYVWTWSDGSPADEASWKYGNTDDFTGLCGILRTDGTEDLRNCTDPLRTFICKKNLKMWYVVSDVFENAYRDEDFSVEPQKLLFERVWPPKVEFINDYLKHLAKTTVSKETDCAYKCFRANACRAFSVQCIVNWNCEKYDCEVYRPNAF</sequence>
<keyword evidence="4 6" id="KW-0413">Isomerase</keyword>
<dbReference type="AlphaFoldDB" id="K1S0I4"/>
<evidence type="ECO:0000256" key="5">
    <source>
        <dbReference type="ARBA" id="ARBA00023242"/>
    </source>
</evidence>
<name>K1S0I4_MAGGI</name>
<dbReference type="Pfam" id="PF00059">
    <property type="entry name" value="Lectin_C"/>
    <property type="match status" value="1"/>
</dbReference>
<comment type="pathway">
    <text evidence="6">Amino-acid biosynthesis; L-methionine biosynthesis via salvage pathway; L-methionine from S-methyl-5-thio-alpha-D-ribose 1-phosphate: step 1/6.</text>
</comment>